<dbReference type="PROSITE" id="PS50110">
    <property type="entry name" value="RESPONSE_REGULATORY"/>
    <property type="match status" value="1"/>
</dbReference>
<dbReference type="AlphaFoldDB" id="A0A5M6ILE8"/>
<evidence type="ECO:0000256" key="1">
    <source>
        <dbReference type="PROSITE-ProRule" id="PRU00169"/>
    </source>
</evidence>
<keyword evidence="1" id="KW-0597">Phosphoprotein</keyword>
<sequence>MGIDGLAGCRVLVVEDEPLLAIELEGLLQEFGCVVVGPVSSLARALQLAQDGSFDVALLDVVIRGGDVYPVADLLIARGIPFALASGYSKSAFPERLRQYPRLLKPFTRSDMADTLTLLRGALSVS</sequence>
<evidence type="ECO:0000313" key="4">
    <source>
        <dbReference type="Proteomes" id="UP000325255"/>
    </source>
</evidence>
<dbReference type="InterPro" id="IPR011006">
    <property type="entry name" value="CheY-like_superfamily"/>
</dbReference>
<comment type="caution">
    <text evidence="3">The sequence shown here is derived from an EMBL/GenBank/DDBJ whole genome shotgun (WGS) entry which is preliminary data.</text>
</comment>
<dbReference type="SUPFAM" id="SSF52172">
    <property type="entry name" value="CheY-like"/>
    <property type="match status" value="1"/>
</dbReference>
<protein>
    <submittedName>
        <fullName evidence="3">Response regulator</fullName>
    </submittedName>
</protein>
<keyword evidence="4" id="KW-1185">Reference proteome</keyword>
<evidence type="ECO:0000259" key="2">
    <source>
        <dbReference type="PROSITE" id="PS50110"/>
    </source>
</evidence>
<dbReference type="Pfam" id="PF00072">
    <property type="entry name" value="Response_reg"/>
    <property type="match status" value="1"/>
</dbReference>
<name>A0A5M6ILE8_9PROT</name>
<feature type="domain" description="Response regulatory" evidence="2">
    <location>
        <begin position="10"/>
        <end position="120"/>
    </location>
</feature>
<reference evidence="3 4" key="1">
    <citation type="submission" date="2019-09" db="EMBL/GenBank/DDBJ databases">
        <title>Genome sequence of Rhodovastum atsumiense, a diverse member of the Acetobacteraceae family of non-sulfur purple photosynthetic bacteria.</title>
        <authorList>
            <person name="Meyer T."/>
            <person name="Kyndt J."/>
        </authorList>
    </citation>
    <scope>NUCLEOTIDE SEQUENCE [LARGE SCALE GENOMIC DNA]</scope>
    <source>
        <strain evidence="3 4">DSM 21279</strain>
    </source>
</reference>
<proteinExistence type="predicted"/>
<accession>A0A5M6ILE8</accession>
<dbReference type="GO" id="GO:0000160">
    <property type="term" value="P:phosphorelay signal transduction system"/>
    <property type="evidence" value="ECO:0007669"/>
    <property type="project" value="InterPro"/>
</dbReference>
<dbReference type="RefSeq" id="WP_150045086.1">
    <property type="nucleotide sequence ID" value="NZ_OW485601.1"/>
</dbReference>
<dbReference type="SMART" id="SM00448">
    <property type="entry name" value="REC"/>
    <property type="match status" value="1"/>
</dbReference>
<dbReference type="Gene3D" id="3.40.50.2300">
    <property type="match status" value="1"/>
</dbReference>
<dbReference type="InterPro" id="IPR001789">
    <property type="entry name" value="Sig_transdc_resp-reg_receiver"/>
</dbReference>
<evidence type="ECO:0000313" key="3">
    <source>
        <dbReference type="EMBL" id="KAA5608757.1"/>
    </source>
</evidence>
<organism evidence="3 4">
    <name type="scientific">Rhodovastum atsumiense</name>
    <dbReference type="NCBI Taxonomy" id="504468"/>
    <lineage>
        <taxon>Bacteria</taxon>
        <taxon>Pseudomonadati</taxon>
        <taxon>Pseudomonadota</taxon>
        <taxon>Alphaproteobacteria</taxon>
        <taxon>Acetobacterales</taxon>
        <taxon>Acetobacteraceae</taxon>
        <taxon>Rhodovastum</taxon>
    </lineage>
</organism>
<dbReference type="Proteomes" id="UP000325255">
    <property type="component" value="Unassembled WGS sequence"/>
</dbReference>
<gene>
    <name evidence="3" type="ORF">F1189_27605</name>
</gene>
<dbReference type="EMBL" id="VWPK01000069">
    <property type="protein sequence ID" value="KAA5608757.1"/>
    <property type="molecule type" value="Genomic_DNA"/>
</dbReference>
<feature type="modified residue" description="4-aspartylphosphate" evidence="1">
    <location>
        <position position="60"/>
    </location>
</feature>
<dbReference type="OrthoDB" id="582170at2"/>